<evidence type="ECO:0000256" key="1">
    <source>
        <dbReference type="SAM" id="MobiDB-lite"/>
    </source>
</evidence>
<organism evidence="2 3">
    <name type="scientific">Mediterraneibacter gnavus</name>
    <name type="common">Ruminococcus gnavus</name>
    <dbReference type="NCBI Taxonomy" id="33038"/>
    <lineage>
        <taxon>Bacteria</taxon>
        <taxon>Bacillati</taxon>
        <taxon>Bacillota</taxon>
        <taxon>Clostridia</taxon>
        <taxon>Lachnospirales</taxon>
        <taxon>Lachnospiraceae</taxon>
        <taxon>Mediterraneibacter</taxon>
    </lineage>
</organism>
<evidence type="ECO:0000313" key="3">
    <source>
        <dbReference type="Proteomes" id="UP001149331"/>
    </source>
</evidence>
<feature type="compositionally biased region" description="Polar residues" evidence="1">
    <location>
        <begin position="28"/>
        <end position="47"/>
    </location>
</feature>
<dbReference type="Proteomes" id="UP001149331">
    <property type="component" value="Unassembled WGS sequence"/>
</dbReference>
<proteinExistence type="predicted"/>
<gene>
    <name evidence="2" type="ORF">O4N78_16630</name>
</gene>
<accession>A0AAW6K3Y6</accession>
<name>A0AAW6K3Y6_MEDGN</name>
<dbReference type="AlphaFoldDB" id="A0AAW6K3Y6"/>
<protein>
    <submittedName>
        <fullName evidence="2">Uncharacterized protein</fullName>
    </submittedName>
</protein>
<evidence type="ECO:0000313" key="2">
    <source>
        <dbReference type="EMBL" id="MDE1205145.1"/>
    </source>
</evidence>
<feature type="non-terminal residue" evidence="2">
    <location>
        <position position="1"/>
    </location>
</feature>
<comment type="caution">
    <text evidence="2">The sequence shown here is derived from an EMBL/GenBank/DDBJ whole genome shotgun (WGS) entry which is preliminary data.</text>
</comment>
<sequence>TKSLRDGLPRLWHSDFLFSITKQWKASPKSSIVKSPQNNNQTGSTSPLPMKRIPPFHLVGKRFYDPNAPPYKAVFLITTDFIWRILLCMKNI</sequence>
<dbReference type="RefSeq" id="WP_207666126.1">
    <property type="nucleotide sequence ID" value="NZ_JADMTQ010000206.1"/>
</dbReference>
<feature type="region of interest" description="Disordered" evidence="1">
    <location>
        <begin position="28"/>
        <end position="49"/>
    </location>
</feature>
<reference evidence="2" key="1">
    <citation type="submission" date="2022-12" db="EMBL/GenBank/DDBJ databases">
        <title>Genome of R. gnavus strain RSHDN_120.</title>
        <authorList>
            <person name="Abdugheni R."/>
        </authorList>
    </citation>
    <scope>NUCLEOTIDE SEQUENCE</scope>
    <source>
        <strain evidence="2">RSHDN_120</strain>
    </source>
</reference>
<dbReference type="EMBL" id="JAPZEG010000046">
    <property type="protein sequence ID" value="MDE1205145.1"/>
    <property type="molecule type" value="Genomic_DNA"/>
</dbReference>